<name>A0A9J7A123_9GAMM</name>
<dbReference type="Gene3D" id="2.60.40.420">
    <property type="entry name" value="Cupredoxins - blue copper proteins"/>
    <property type="match status" value="1"/>
</dbReference>
<dbReference type="InterPro" id="IPR008972">
    <property type="entry name" value="Cupredoxin"/>
</dbReference>
<dbReference type="InterPro" id="IPR001117">
    <property type="entry name" value="Cu-oxidase_2nd"/>
</dbReference>
<evidence type="ECO:0000259" key="1">
    <source>
        <dbReference type="Pfam" id="PF00394"/>
    </source>
</evidence>
<proteinExistence type="predicted"/>
<dbReference type="AlphaFoldDB" id="A0A9J7A123"/>
<organism evidence="2 3">
    <name type="scientific">Candidatus Endoriftia persephonae</name>
    <dbReference type="NCBI Taxonomy" id="393765"/>
    <lineage>
        <taxon>Bacteria</taxon>
        <taxon>Pseudomonadati</taxon>
        <taxon>Pseudomonadota</taxon>
        <taxon>Gammaproteobacteria</taxon>
        <taxon>Chromatiales</taxon>
        <taxon>Sedimenticolaceae</taxon>
        <taxon>Candidatus Endoriftia</taxon>
    </lineage>
</organism>
<dbReference type="Pfam" id="PF00394">
    <property type="entry name" value="Cu-oxidase"/>
    <property type="match status" value="1"/>
</dbReference>
<evidence type="ECO:0000313" key="3">
    <source>
        <dbReference type="Proteomes" id="UP001056649"/>
    </source>
</evidence>
<evidence type="ECO:0000313" key="2">
    <source>
        <dbReference type="EMBL" id="USF88657.1"/>
    </source>
</evidence>
<reference evidence="2" key="1">
    <citation type="journal article" date="2022" name="Mol. Ecol. Resour.">
        <title>The complete and closed genome of the facultative generalist Candidatus Endoriftia persephone from deep-sea hydrothermal vents.</title>
        <authorList>
            <person name="de Oliveira A.L."/>
            <person name="Srivastava A."/>
            <person name="Espada-Hinojosa S."/>
            <person name="Bright M."/>
        </authorList>
    </citation>
    <scope>NUCLEOTIDE SEQUENCE</scope>
    <source>
        <strain evidence="2">Tica-EPR-9o50.N</strain>
    </source>
</reference>
<dbReference type="Proteomes" id="UP001056649">
    <property type="component" value="Chromosome"/>
</dbReference>
<protein>
    <recommendedName>
        <fullName evidence="1">Plastocyanin-like domain-containing protein</fullName>
    </recommendedName>
</protein>
<dbReference type="SUPFAM" id="SSF49503">
    <property type="entry name" value="Cupredoxins"/>
    <property type="match status" value="1"/>
</dbReference>
<dbReference type="RefSeq" id="WP_138921769.1">
    <property type="nucleotide sequence ID" value="NZ_CP090569.1"/>
</dbReference>
<dbReference type="EMBL" id="CP090569">
    <property type="protein sequence ID" value="USF88657.1"/>
    <property type="molecule type" value="Genomic_DNA"/>
</dbReference>
<keyword evidence="3" id="KW-1185">Reference proteome</keyword>
<dbReference type="KEGG" id="eps:L0Y14_05345"/>
<accession>A0A9J7A123</accession>
<sequence>MSVSTSPLLIRATNVGYQWAMVRLDGLVFEVIASDGRPLPAPIITTESLIAPGGRYDILLTMPASGQYRASVDYDNICYSRTLGSASTTVTVV</sequence>
<gene>
    <name evidence="2" type="ORF">L0Y14_05345</name>
</gene>
<feature type="domain" description="Plastocyanin-like" evidence="1">
    <location>
        <begin position="22"/>
        <end position="74"/>
    </location>
</feature>